<sequence length="54" mass="6226">ACDKEWHHYVLNVEFSTVTLYVDGALYEPFAVTEDYPMYPDPINSQLVVGACWQ</sequence>
<dbReference type="AlphaFoldDB" id="A0A974CCA2"/>
<dbReference type="PANTHER" id="PTHR14139:SF4">
    <property type="entry name" value="CALSYNTENIN-1"/>
    <property type="match status" value="1"/>
</dbReference>
<dbReference type="GO" id="GO:0050806">
    <property type="term" value="P:positive regulation of synaptic transmission"/>
    <property type="evidence" value="ECO:0007669"/>
    <property type="project" value="TreeGrafter"/>
</dbReference>
<proteinExistence type="predicted"/>
<gene>
    <name evidence="1" type="ORF">XELAEV_180372618mg</name>
</gene>
<dbReference type="Proteomes" id="UP000694892">
    <property type="component" value="Chromosome 7S"/>
</dbReference>
<dbReference type="EMBL" id="CM004479">
    <property type="protein sequence ID" value="OCT70346.1"/>
    <property type="molecule type" value="Genomic_DNA"/>
</dbReference>
<dbReference type="InterPro" id="IPR013320">
    <property type="entry name" value="ConA-like_dom_sf"/>
</dbReference>
<feature type="non-terminal residue" evidence="1">
    <location>
        <position position="1"/>
    </location>
</feature>
<name>A0A974CCA2_XENLA</name>
<evidence type="ECO:0000313" key="2">
    <source>
        <dbReference type="Proteomes" id="UP000694892"/>
    </source>
</evidence>
<organism evidence="1 2">
    <name type="scientific">Xenopus laevis</name>
    <name type="common">African clawed frog</name>
    <dbReference type="NCBI Taxonomy" id="8355"/>
    <lineage>
        <taxon>Eukaryota</taxon>
        <taxon>Metazoa</taxon>
        <taxon>Chordata</taxon>
        <taxon>Craniata</taxon>
        <taxon>Vertebrata</taxon>
        <taxon>Euteleostomi</taxon>
        <taxon>Amphibia</taxon>
        <taxon>Batrachia</taxon>
        <taxon>Anura</taxon>
        <taxon>Pipoidea</taxon>
        <taxon>Pipidae</taxon>
        <taxon>Xenopodinae</taxon>
        <taxon>Xenopus</taxon>
        <taxon>Xenopus</taxon>
    </lineage>
</organism>
<dbReference type="GO" id="GO:0045211">
    <property type="term" value="C:postsynaptic membrane"/>
    <property type="evidence" value="ECO:0007669"/>
    <property type="project" value="TreeGrafter"/>
</dbReference>
<dbReference type="Gene3D" id="2.60.120.200">
    <property type="match status" value="1"/>
</dbReference>
<accession>A0A974CCA2</accession>
<dbReference type="GO" id="GO:0051965">
    <property type="term" value="P:positive regulation of synapse assembly"/>
    <property type="evidence" value="ECO:0007669"/>
    <property type="project" value="TreeGrafter"/>
</dbReference>
<protein>
    <submittedName>
        <fullName evidence="1">Uncharacterized protein</fullName>
    </submittedName>
</protein>
<dbReference type="GO" id="GO:0009986">
    <property type="term" value="C:cell surface"/>
    <property type="evidence" value="ECO:0007669"/>
    <property type="project" value="TreeGrafter"/>
</dbReference>
<feature type="non-terminal residue" evidence="1">
    <location>
        <position position="54"/>
    </location>
</feature>
<evidence type="ECO:0000313" key="1">
    <source>
        <dbReference type="EMBL" id="OCT70346.1"/>
    </source>
</evidence>
<dbReference type="PANTHER" id="PTHR14139">
    <property type="entry name" value="CALSYNTENIN"/>
    <property type="match status" value="1"/>
</dbReference>
<dbReference type="SUPFAM" id="SSF49899">
    <property type="entry name" value="Concanavalin A-like lectins/glucanases"/>
    <property type="match status" value="1"/>
</dbReference>
<reference evidence="2" key="1">
    <citation type="journal article" date="2016" name="Nature">
        <title>Genome evolution in the allotetraploid frog Xenopus laevis.</title>
        <authorList>
            <person name="Session A.M."/>
            <person name="Uno Y."/>
            <person name="Kwon T."/>
            <person name="Chapman J.A."/>
            <person name="Toyoda A."/>
            <person name="Takahashi S."/>
            <person name="Fukui A."/>
            <person name="Hikosaka A."/>
            <person name="Suzuki A."/>
            <person name="Kondo M."/>
            <person name="van Heeringen S.J."/>
            <person name="Quigley I."/>
            <person name="Heinz S."/>
            <person name="Ogino H."/>
            <person name="Ochi H."/>
            <person name="Hellsten U."/>
            <person name="Lyons J.B."/>
            <person name="Simakov O."/>
            <person name="Putnam N."/>
            <person name="Stites J."/>
            <person name="Kuroki Y."/>
            <person name="Tanaka T."/>
            <person name="Michiue T."/>
            <person name="Watanabe M."/>
            <person name="Bogdanovic O."/>
            <person name="Lister R."/>
            <person name="Georgiou G."/>
            <person name="Paranjpe S.S."/>
            <person name="van Kruijsbergen I."/>
            <person name="Shu S."/>
            <person name="Carlson J."/>
            <person name="Kinoshita T."/>
            <person name="Ohta Y."/>
            <person name="Mawaribuchi S."/>
            <person name="Jenkins J."/>
            <person name="Grimwood J."/>
            <person name="Schmutz J."/>
            <person name="Mitros T."/>
            <person name="Mozaffari S.V."/>
            <person name="Suzuki Y."/>
            <person name="Haramoto Y."/>
            <person name="Yamamoto T.S."/>
            <person name="Takagi C."/>
            <person name="Heald R."/>
            <person name="Miller K."/>
            <person name="Haudenschild C."/>
            <person name="Kitzman J."/>
            <person name="Nakayama T."/>
            <person name="Izutsu Y."/>
            <person name="Robert J."/>
            <person name="Fortriede J."/>
            <person name="Burns K."/>
            <person name="Lotay V."/>
            <person name="Karimi K."/>
            <person name="Yasuoka Y."/>
            <person name="Dichmann D.S."/>
            <person name="Flajnik M.F."/>
            <person name="Houston D.W."/>
            <person name="Shendure J."/>
            <person name="DuPasquier L."/>
            <person name="Vize P.D."/>
            <person name="Zorn A.M."/>
            <person name="Ito M."/>
            <person name="Marcotte E.M."/>
            <person name="Wallingford J.B."/>
            <person name="Ito Y."/>
            <person name="Asashima M."/>
            <person name="Ueno N."/>
            <person name="Matsuda Y."/>
            <person name="Veenstra G.J."/>
            <person name="Fujiyama A."/>
            <person name="Harland R.M."/>
            <person name="Taira M."/>
            <person name="Rokhsar D.S."/>
        </authorList>
    </citation>
    <scope>NUCLEOTIDE SEQUENCE [LARGE SCALE GENOMIC DNA]</scope>
    <source>
        <strain evidence="2">J</strain>
    </source>
</reference>